<dbReference type="RefSeq" id="WP_130187178.1">
    <property type="nucleotide sequence ID" value="NZ_CP035913.1"/>
</dbReference>
<sequence>MRKNLIRLPVLAALISLVAACGGGGGGDTASGTPAVIPPLAPIIDTDKDGVADANDVAPADAACASASDASGGVCYVRTLVKSRLRIVGNAEGKIFFSAEEDALRLYSYDLKTRHFLGRVDMAGFTPAAYAYVPAHGKLYVGDDAGKIRAYSESLQQDNAIFATVKESIGGMAAAGQFLIVQDSSGAWATHSSFDKRGTLADSKDWNYYSRHYEWAPGQARLYFFRDHTPNDLMFEVIDQATGKITSSGETPYHGSYDIAGPIRANEAGSKIILGTGDIYDAPSLTWSANIGKTFADAAWIGNNELLVLTADRRLRRYDSALAQLEELPVNGEVLALAASAGTTYLVTRLADQLAFVAYKPSNDSDGDGYANTADKFPLDKTAAVDSDNDGFPDAFLNGYGATDSTTGLTVDAYPHDAACHAAAEGNGTACNYTAVIPSYMPDRVLADNGDTVYLLSVANKRVYRWSKSRQAYIAPLVVGQQETPTLMAYSADHNRLYFGHDSGSITYVDLAGDPVERKLASTAGAVRGLAAAGKYLLAQDPTGAWATHYVFDKAGTLASSKDWNYYSGHYEWNANQSRMYFFRDDTSPNDLMYETIDQATGQISGAGDSPYHGELRTSGPIRVSGGGGRIVIGSGVVLSPVDLMIVKNLGKTFMDAQWRADGSLVTLAATGARSNVTWYDTNLNLVREQSFEGTPMALVRAGDTTVVVTQLGNAPSLSVLP</sequence>
<dbReference type="KEGG" id="plue:EWM63_14570"/>
<dbReference type="AlphaFoldDB" id="A0A4P6L0C8"/>
<dbReference type="SUPFAM" id="SSF82171">
    <property type="entry name" value="DPP6 N-terminal domain-like"/>
    <property type="match status" value="1"/>
</dbReference>
<dbReference type="SUPFAM" id="SSF63825">
    <property type="entry name" value="YWTD domain"/>
    <property type="match status" value="1"/>
</dbReference>
<evidence type="ECO:0000313" key="3">
    <source>
        <dbReference type="Proteomes" id="UP000290637"/>
    </source>
</evidence>
<keyword evidence="3" id="KW-1185">Reference proteome</keyword>
<dbReference type="PROSITE" id="PS51257">
    <property type="entry name" value="PROKAR_LIPOPROTEIN"/>
    <property type="match status" value="1"/>
</dbReference>
<dbReference type="SUPFAM" id="SSF50998">
    <property type="entry name" value="Quinoprotein alcohol dehydrogenase-like"/>
    <property type="match status" value="1"/>
</dbReference>
<dbReference type="Proteomes" id="UP000290637">
    <property type="component" value="Chromosome"/>
</dbReference>
<gene>
    <name evidence="2" type="ORF">EWM63_14570</name>
</gene>
<accession>A0A4P6L0C8</accession>
<feature type="chain" id="PRO_5020968355" description="PQQ-binding-like beta-propeller repeat protein" evidence="1">
    <location>
        <begin position="20"/>
        <end position="722"/>
    </location>
</feature>
<dbReference type="EMBL" id="CP035913">
    <property type="protein sequence ID" value="QBE64058.1"/>
    <property type="molecule type" value="Genomic_DNA"/>
</dbReference>
<dbReference type="OrthoDB" id="9758386at2"/>
<organism evidence="2 3">
    <name type="scientific">Pseudoduganella lutea</name>
    <dbReference type="NCBI Taxonomy" id="321985"/>
    <lineage>
        <taxon>Bacteria</taxon>
        <taxon>Pseudomonadati</taxon>
        <taxon>Pseudomonadota</taxon>
        <taxon>Betaproteobacteria</taxon>
        <taxon>Burkholderiales</taxon>
        <taxon>Oxalobacteraceae</taxon>
        <taxon>Telluria group</taxon>
        <taxon>Pseudoduganella</taxon>
    </lineage>
</organism>
<evidence type="ECO:0000313" key="2">
    <source>
        <dbReference type="EMBL" id="QBE64058.1"/>
    </source>
</evidence>
<proteinExistence type="predicted"/>
<keyword evidence="1" id="KW-0732">Signal</keyword>
<dbReference type="InterPro" id="IPR011047">
    <property type="entry name" value="Quinoprotein_ADH-like_sf"/>
</dbReference>
<reference evidence="2 3" key="1">
    <citation type="submission" date="2019-02" db="EMBL/GenBank/DDBJ databases">
        <title>Draft Genome Sequences of Six Type Strains of the Genus Massilia.</title>
        <authorList>
            <person name="Miess H."/>
            <person name="Frediansyhah A."/>
            <person name="Gross H."/>
        </authorList>
    </citation>
    <scope>NUCLEOTIDE SEQUENCE [LARGE SCALE GENOMIC DNA]</scope>
    <source>
        <strain evidence="2 3">DSM 17473</strain>
    </source>
</reference>
<evidence type="ECO:0008006" key="4">
    <source>
        <dbReference type="Google" id="ProtNLM"/>
    </source>
</evidence>
<evidence type="ECO:0000256" key="1">
    <source>
        <dbReference type="SAM" id="SignalP"/>
    </source>
</evidence>
<feature type="signal peptide" evidence="1">
    <location>
        <begin position="1"/>
        <end position="19"/>
    </location>
</feature>
<protein>
    <recommendedName>
        <fullName evidence="4">PQQ-binding-like beta-propeller repeat protein</fullName>
    </recommendedName>
</protein>
<name>A0A4P6L0C8_9BURK</name>